<accession>A0AAW1K3C4</accession>
<dbReference type="EMBL" id="JASPKY010000261">
    <property type="protein sequence ID" value="KAK9712581.1"/>
    <property type="molecule type" value="Genomic_DNA"/>
</dbReference>
<proteinExistence type="predicted"/>
<dbReference type="Proteomes" id="UP001458880">
    <property type="component" value="Unassembled WGS sequence"/>
</dbReference>
<feature type="region of interest" description="Disordered" evidence="1">
    <location>
        <begin position="55"/>
        <end position="112"/>
    </location>
</feature>
<name>A0AAW1K3C4_POPJA</name>
<gene>
    <name evidence="2" type="ORF">QE152_g24811</name>
</gene>
<feature type="compositionally biased region" description="Polar residues" evidence="1">
    <location>
        <begin position="82"/>
        <end position="104"/>
    </location>
</feature>
<reference evidence="2 3" key="1">
    <citation type="journal article" date="2024" name="BMC Genomics">
        <title>De novo assembly and annotation of Popillia japonica's genome with initial clues to its potential as an invasive pest.</title>
        <authorList>
            <person name="Cucini C."/>
            <person name="Boschi S."/>
            <person name="Funari R."/>
            <person name="Cardaioli E."/>
            <person name="Iannotti N."/>
            <person name="Marturano G."/>
            <person name="Paoli F."/>
            <person name="Bruttini M."/>
            <person name="Carapelli A."/>
            <person name="Frati F."/>
            <person name="Nardi F."/>
        </authorList>
    </citation>
    <scope>NUCLEOTIDE SEQUENCE [LARGE SCALE GENOMIC DNA]</scope>
    <source>
        <strain evidence="2">DMR45628</strain>
    </source>
</reference>
<keyword evidence="3" id="KW-1185">Reference proteome</keyword>
<evidence type="ECO:0000313" key="2">
    <source>
        <dbReference type="EMBL" id="KAK9712581.1"/>
    </source>
</evidence>
<protein>
    <submittedName>
        <fullName evidence="2">Uncharacterized protein</fullName>
    </submittedName>
</protein>
<organism evidence="2 3">
    <name type="scientific">Popillia japonica</name>
    <name type="common">Japanese beetle</name>
    <dbReference type="NCBI Taxonomy" id="7064"/>
    <lineage>
        <taxon>Eukaryota</taxon>
        <taxon>Metazoa</taxon>
        <taxon>Ecdysozoa</taxon>
        <taxon>Arthropoda</taxon>
        <taxon>Hexapoda</taxon>
        <taxon>Insecta</taxon>
        <taxon>Pterygota</taxon>
        <taxon>Neoptera</taxon>
        <taxon>Endopterygota</taxon>
        <taxon>Coleoptera</taxon>
        <taxon>Polyphaga</taxon>
        <taxon>Scarabaeiformia</taxon>
        <taxon>Scarabaeidae</taxon>
        <taxon>Rutelinae</taxon>
        <taxon>Popillia</taxon>
    </lineage>
</organism>
<sequence length="112" mass="12479">MGHIAQKCTEFADQRETTIIETVTQENPTKSLDNESLALSPVVNLEAGRTELVLSETSGQLHSTEHSHEWTQTKPQKKFPSVKTTTPNLSTKRQAPSTTDSESNIVDEDYYS</sequence>
<evidence type="ECO:0000256" key="1">
    <source>
        <dbReference type="SAM" id="MobiDB-lite"/>
    </source>
</evidence>
<dbReference type="AlphaFoldDB" id="A0AAW1K3C4"/>
<evidence type="ECO:0000313" key="3">
    <source>
        <dbReference type="Proteomes" id="UP001458880"/>
    </source>
</evidence>
<comment type="caution">
    <text evidence="2">The sequence shown here is derived from an EMBL/GenBank/DDBJ whole genome shotgun (WGS) entry which is preliminary data.</text>
</comment>